<feature type="compositionally biased region" description="Polar residues" evidence="1">
    <location>
        <begin position="399"/>
        <end position="416"/>
    </location>
</feature>
<organism evidence="2 3">
    <name type="scientific">Rhizoctonia solani</name>
    <dbReference type="NCBI Taxonomy" id="456999"/>
    <lineage>
        <taxon>Eukaryota</taxon>
        <taxon>Fungi</taxon>
        <taxon>Dikarya</taxon>
        <taxon>Basidiomycota</taxon>
        <taxon>Agaricomycotina</taxon>
        <taxon>Agaricomycetes</taxon>
        <taxon>Cantharellales</taxon>
        <taxon>Ceratobasidiaceae</taxon>
        <taxon>Rhizoctonia</taxon>
    </lineage>
</organism>
<dbReference type="EMBL" id="CYGV01001323">
    <property type="protein sequence ID" value="CUA72899.1"/>
    <property type="molecule type" value="Genomic_DNA"/>
</dbReference>
<feature type="compositionally biased region" description="Basic and acidic residues" evidence="1">
    <location>
        <begin position="417"/>
        <end position="439"/>
    </location>
</feature>
<name>A0A0K6G3F8_9AGAM</name>
<sequence>MTRPAKVGEILSPEELAACRAYFIIASNNVFDTGLAEPACFRIWLRLLLRAHPTLFGLARTEPSAIVDHEKTRALPSVTPSSTASTTTSVSHSGSPDVTHPSTVPAPERSDIAPPRASTSVALSSASNTAAATPSTTEPPPSKPPTCVAPSHSAKVRTDSQNAAPPASKSPTVPPNAPGGTSATSPSVVTPTQPNPKKSTSAAVLQHPRAAPTTGQIANQPSPVPKPATSSIANPASKPQVSSTTSTTTGDIASQSAPTNIVTQTAARPGLVTRAAGTTSTVAPASGHCVHTTVAPLLHPVALPAVDQQTSIKASAPSALSVSQPSVPMSISETTLRTAVQQRYPALPGLPASLQVRLGSIYEARGEPTHDVYKGFYDILYNFFVKNGGLHRLAAQLSQAPAGSQTGQSGTTPQAEDSNKRKRDDANSRDHSTDEEYRGRNNTSHGSNGGFGEQRSGCGQSTRPKRRKRRRDRYVDYYDDRDDYW</sequence>
<feature type="region of interest" description="Disordered" evidence="1">
    <location>
        <begin position="69"/>
        <end position="266"/>
    </location>
</feature>
<protein>
    <submittedName>
        <fullName evidence="2">Uncharacterized protein</fullName>
    </submittedName>
</protein>
<feature type="compositionally biased region" description="Low complexity" evidence="1">
    <location>
        <begin position="117"/>
        <end position="136"/>
    </location>
</feature>
<dbReference type="AlphaFoldDB" id="A0A0K6G3F8"/>
<accession>A0A0K6G3F8</accession>
<keyword evidence="3" id="KW-1185">Reference proteome</keyword>
<feature type="compositionally biased region" description="Basic residues" evidence="1">
    <location>
        <begin position="463"/>
        <end position="472"/>
    </location>
</feature>
<proteinExistence type="predicted"/>
<feature type="region of interest" description="Disordered" evidence="1">
    <location>
        <begin position="399"/>
        <end position="485"/>
    </location>
</feature>
<feature type="compositionally biased region" description="Polar residues" evidence="1">
    <location>
        <begin position="228"/>
        <end position="266"/>
    </location>
</feature>
<evidence type="ECO:0000256" key="1">
    <source>
        <dbReference type="SAM" id="MobiDB-lite"/>
    </source>
</evidence>
<feature type="compositionally biased region" description="Low complexity" evidence="1">
    <location>
        <begin position="76"/>
        <end position="96"/>
    </location>
</feature>
<evidence type="ECO:0000313" key="2">
    <source>
        <dbReference type="EMBL" id="CUA72899.1"/>
    </source>
</evidence>
<feature type="compositionally biased region" description="Basic and acidic residues" evidence="1">
    <location>
        <begin position="473"/>
        <end position="485"/>
    </location>
</feature>
<gene>
    <name evidence="2" type="ORF">RSOLAG22IIIB_05089</name>
</gene>
<reference evidence="2 3" key="1">
    <citation type="submission" date="2015-07" db="EMBL/GenBank/DDBJ databases">
        <authorList>
            <person name="Noorani M."/>
        </authorList>
    </citation>
    <scope>NUCLEOTIDE SEQUENCE [LARGE SCALE GENOMIC DNA]</scope>
    <source>
        <strain evidence="2">BBA 69670</strain>
    </source>
</reference>
<dbReference type="Proteomes" id="UP000044841">
    <property type="component" value="Unassembled WGS sequence"/>
</dbReference>
<feature type="compositionally biased region" description="Low complexity" evidence="1">
    <location>
        <begin position="181"/>
        <end position="196"/>
    </location>
</feature>
<evidence type="ECO:0000313" key="3">
    <source>
        <dbReference type="Proteomes" id="UP000044841"/>
    </source>
</evidence>